<dbReference type="STRING" id="70415.A0A5S6QZT9"/>
<sequence>MVNFQAEPSAPSIRTWLEFCKAQTIKEKMPAGLAISDDDRQRAWEEGVVDYTGHDSWENIQKRLDRSLQESEQKPS</sequence>
<name>A0A5S6QZT9_TRIMR</name>
<accession>A0A5S6QZT9</accession>
<organism evidence="1 2">
    <name type="scientific">Trichuris muris</name>
    <name type="common">Mouse whipworm</name>
    <dbReference type="NCBI Taxonomy" id="70415"/>
    <lineage>
        <taxon>Eukaryota</taxon>
        <taxon>Metazoa</taxon>
        <taxon>Ecdysozoa</taxon>
        <taxon>Nematoda</taxon>
        <taxon>Enoplea</taxon>
        <taxon>Dorylaimia</taxon>
        <taxon>Trichinellida</taxon>
        <taxon>Trichuridae</taxon>
        <taxon>Trichuris</taxon>
    </lineage>
</organism>
<dbReference type="AlphaFoldDB" id="A0A5S6QZT9"/>
<evidence type="ECO:0000313" key="2">
    <source>
        <dbReference type="WBParaSite" id="TMUE_3000012427.1"/>
    </source>
</evidence>
<keyword evidence="1" id="KW-1185">Reference proteome</keyword>
<protein>
    <submittedName>
        <fullName evidence="2">Uncharacterized protein</fullName>
    </submittedName>
</protein>
<dbReference type="Proteomes" id="UP000046395">
    <property type="component" value="Unassembled WGS sequence"/>
</dbReference>
<proteinExistence type="predicted"/>
<reference evidence="2" key="1">
    <citation type="submission" date="2019-12" db="UniProtKB">
        <authorList>
            <consortium name="WormBaseParasite"/>
        </authorList>
    </citation>
    <scope>IDENTIFICATION</scope>
</reference>
<dbReference type="WBParaSite" id="TMUE_3000012427.1">
    <property type="protein sequence ID" value="TMUE_3000012427.1"/>
    <property type="gene ID" value="WBGene00302847"/>
</dbReference>
<evidence type="ECO:0000313" key="1">
    <source>
        <dbReference type="Proteomes" id="UP000046395"/>
    </source>
</evidence>